<dbReference type="EMBL" id="CP073100">
    <property type="protein sequence ID" value="QUE52792.1"/>
    <property type="molecule type" value="Genomic_DNA"/>
</dbReference>
<evidence type="ECO:0000256" key="2">
    <source>
        <dbReference type="SAM" id="Phobius"/>
    </source>
</evidence>
<dbReference type="GO" id="GO:0005886">
    <property type="term" value="C:plasma membrane"/>
    <property type="evidence" value="ECO:0007669"/>
    <property type="project" value="TreeGrafter"/>
</dbReference>
<evidence type="ECO:0000313" key="3">
    <source>
        <dbReference type="EMBL" id="QUE52792.1"/>
    </source>
</evidence>
<dbReference type="InterPro" id="IPR052894">
    <property type="entry name" value="AsmA-related"/>
</dbReference>
<evidence type="ECO:0000313" key="4">
    <source>
        <dbReference type="Proteomes" id="UP000676169"/>
    </source>
</evidence>
<dbReference type="RefSeq" id="WP_211634095.1">
    <property type="nucleotide sequence ID" value="NZ_CP073100.1"/>
</dbReference>
<dbReference type="PANTHER" id="PTHR30441">
    <property type="entry name" value="DUF748 DOMAIN-CONTAINING PROTEIN"/>
    <property type="match status" value="1"/>
</dbReference>
<keyword evidence="2" id="KW-1133">Transmembrane helix</keyword>
<sequence>MTRLHFFRNLRTAILLLMVCTVVVAVGGLWWANATGLPETWRQMMEHELEKQGLHVSVASLSYQPFHGGLVATEIRVFSDESRTRQISRMERVAIDFDKSLLARGQMKLTKLALKDGRLDLPVDPANPQGEMLEASHVNATIAMPGGRVLEIRDASGEIEGIEVTLAARILGYRPALTAQAADDPNRKARLELLKRCLDEARNWRFDEKERPKLNIAIDGDFADRSTLHGRVKFSAKDVERGGHPLQRVAAEAEWTGTLLTVTSLKASDRRGDLEGRLDYDLAGREGRFGFSSGLDLPRLLRSWFGVDSIHDVTLAGEQRIESSGEFRLVDGGPPEVKLTGSASLKALMIRGTAFDSFETAFSWSKGNLFLRDIKVLRRDGQLTGKLLLQDDYIRVALRSNFPLAVARPFFAGQPFGRVLNDFTENEHTKVDANLECGWDLHDVHSWVVSGHGRVDNCTYRGTPFLVAETDLDLSHSALDFRNGAVTFDYRNYGLQRAFDGPRTGSLKVKQVRYDSEADTVAISNVEGTFWPAPLVRMFARGIAEDLEQYRFHQPPVLQCSGLVDTIGKGRTDLKISFKTNAPATYEFIDKDLLLESPSANVRIQNEKVVVDNLAFRAFGGPVNGTVTRNPGRDAGLSGEFSWTRLSFNDVGELYGFDPKGGGQLTGRIEFTCGTHGVDKLNGRGLMALEKGELFSVPIFGPLSPLIAGILANRKAGFQHAKDAFCTFVIQDGVLKTNDFRTATSSLAFTGDARVDLTKVTLDMTMRMNTRGLLGVLTLPLRPFSGLFQFHGSGPLRDPEWRNVMFTSPPKDQEDALMNPPKAIIAEP</sequence>
<dbReference type="KEGG" id="lamb:KBB96_07835"/>
<evidence type="ECO:0000256" key="1">
    <source>
        <dbReference type="SAM" id="MobiDB-lite"/>
    </source>
</evidence>
<keyword evidence="2" id="KW-0472">Membrane</keyword>
<keyword evidence="4" id="KW-1185">Reference proteome</keyword>
<gene>
    <name evidence="3" type="ORF">KBB96_07835</name>
</gene>
<feature type="transmembrane region" description="Helical" evidence="2">
    <location>
        <begin position="12"/>
        <end position="32"/>
    </location>
</feature>
<dbReference type="Proteomes" id="UP000676169">
    <property type="component" value="Chromosome"/>
</dbReference>
<name>A0A975J2E9_9BACT</name>
<evidence type="ECO:0008006" key="5">
    <source>
        <dbReference type="Google" id="ProtNLM"/>
    </source>
</evidence>
<organism evidence="3 4">
    <name type="scientific">Luteolibacter ambystomatis</name>
    <dbReference type="NCBI Taxonomy" id="2824561"/>
    <lineage>
        <taxon>Bacteria</taxon>
        <taxon>Pseudomonadati</taxon>
        <taxon>Verrucomicrobiota</taxon>
        <taxon>Verrucomicrobiia</taxon>
        <taxon>Verrucomicrobiales</taxon>
        <taxon>Verrucomicrobiaceae</taxon>
        <taxon>Luteolibacter</taxon>
    </lineage>
</organism>
<dbReference type="GO" id="GO:0090313">
    <property type="term" value="P:regulation of protein targeting to membrane"/>
    <property type="evidence" value="ECO:0007669"/>
    <property type="project" value="TreeGrafter"/>
</dbReference>
<accession>A0A975J2E9</accession>
<protein>
    <recommendedName>
        <fullName evidence="5">AsmA-like C-terminal domain-containing protein</fullName>
    </recommendedName>
</protein>
<proteinExistence type="predicted"/>
<dbReference type="AlphaFoldDB" id="A0A975J2E9"/>
<feature type="region of interest" description="Disordered" evidence="1">
    <location>
        <begin position="808"/>
        <end position="828"/>
    </location>
</feature>
<reference evidence="3" key="1">
    <citation type="submission" date="2021-04" db="EMBL/GenBank/DDBJ databases">
        <title>Luteolibacter sp. 32A isolated from the skin of an Anderson's salamander (Ambystoma andersonii).</title>
        <authorList>
            <person name="Spergser J."/>
            <person name="Busse H.-J."/>
        </authorList>
    </citation>
    <scope>NUCLEOTIDE SEQUENCE</scope>
    <source>
        <strain evidence="3">32A</strain>
    </source>
</reference>
<dbReference type="PANTHER" id="PTHR30441:SF8">
    <property type="entry name" value="DUF748 DOMAIN-CONTAINING PROTEIN"/>
    <property type="match status" value="1"/>
</dbReference>
<keyword evidence="2" id="KW-0812">Transmembrane</keyword>